<evidence type="ECO:0000313" key="2">
    <source>
        <dbReference type="Proteomes" id="UP001642483"/>
    </source>
</evidence>
<dbReference type="Proteomes" id="UP001642483">
    <property type="component" value="Unassembled WGS sequence"/>
</dbReference>
<reference evidence="1 2" key="1">
    <citation type="submission" date="2024-02" db="EMBL/GenBank/DDBJ databases">
        <authorList>
            <person name="Daric V."/>
            <person name="Darras S."/>
        </authorList>
    </citation>
    <scope>NUCLEOTIDE SEQUENCE [LARGE SCALE GENOMIC DNA]</scope>
</reference>
<sequence length="136" mass="15528">MRDAGETKPSLFIKKKQTRRRTVATGLAYRLDNITRRIVTNSHLHRWRRQASRYKPTWYGDSAPQGSLIIFCIVSTDLFPSVADIRVKRRASIDHQLVVCNLHFLLPPPPPRPYTTNCPAGLIDSSGKPKQIMSIF</sequence>
<name>A0ABP0FB76_CLALP</name>
<accession>A0ABP0FB76</accession>
<proteinExistence type="predicted"/>
<dbReference type="EMBL" id="CAWYQH010000035">
    <property type="protein sequence ID" value="CAK8676945.1"/>
    <property type="molecule type" value="Genomic_DNA"/>
</dbReference>
<organism evidence="1 2">
    <name type="scientific">Clavelina lepadiformis</name>
    <name type="common">Light-bulb sea squirt</name>
    <name type="synonym">Ascidia lepadiformis</name>
    <dbReference type="NCBI Taxonomy" id="159417"/>
    <lineage>
        <taxon>Eukaryota</taxon>
        <taxon>Metazoa</taxon>
        <taxon>Chordata</taxon>
        <taxon>Tunicata</taxon>
        <taxon>Ascidiacea</taxon>
        <taxon>Aplousobranchia</taxon>
        <taxon>Clavelinidae</taxon>
        <taxon>Clavelina</taxon>
    </lineage>
</organism>
<comment type="caution">
    <text evidence="1">The sequence shown here is derived from an EMBL/GenBank/DDBJ whole genome shotgun (WGS) entry which is preliminary data.</text>
</comment>
<keyword evidence="2" id="KW-1185">Reference proteome</keyword>
<evidence type="ECO:0000313" key="1">
    <source>
        <dbReference type="EMBL" id="CAK8676945.1"/>
    </source>
</evidence>
<protein>
    <submittedName>
        <fullName evidence="1">Uncharacterized protein</fullName>
    </submittedName>
</protein>
<gene>
    <name evidence="1" type="ORF">CVLEPA_LOCUS6361</name>
</gene>